<keyword evidence="2" id="KW-1133">Transmembrane helix</keyword>
<dbReference type="InterPro" id="IPR037645">
    <property type="entry name" value="KCT2"/>
</dbReference>
<feature type="compositionally biased region" description="Polar residues" evidence="1">
    <location>
        <begin position="86"/>
        <end position="109"/>
    </location>
</feature>
<accession>A0A1I7RM98</accession>
<reference evidence="7" key="1">
    <citation type="submission" date="2016-11" db="UniProtKB">
        <authorList>
            <consortium name="WormBaseParasite"/>
        </authorList>
    </citation>
    <scope>IDENTIFICATION</scope>
</reference>
<keyword evidence="6" id="KW-1185">Reference proteome</keyword>
<feature type="transmembrane region" description="Helical" evidence="2">
    <location>
        <begin position="210"/>
        <end position="227"/>
    </location>
</feature>
<evidence type="ECO:0000256" key="3">
    <source>
        <dbReference type="SAM" id="SignalP"/>
    </source>
</evidence>
<feature type="chain" id="PRO_5036021849" evidence="3">
    <location>
        <begin position="20"/>
        <end position="260"/>
    </location>
</feature>
<dbReference type="EMBL" id="CAJFDI010000004">
    <property type="protein sequence ID" value="CAD5227905.1"/>
    <property type="molecule type" value="Genomic_DNA"/>
</dbReference>
<keyword evidence="2" id="KW-0812">Transmembrane</keyword>
<evidence type="ECO:0000313" key="5">
    <source>
        <dbReference type="Proteomes" id="UP000095284"/>
    </source>
</evidence>
<feature type="compositionally biased region" description="Basic and acidic residues" evidence="1">
    <location>
        <begin position="159"/>
        <end position="172"/>
    </location>
</feature>
<dbReference type="Proteomes" id="UP000659654">
    <property type="component" value="Unassembled WGS sequence"/>
</dbReference>
<feature type="region of interest" description="Disordered" evidence="1">
    <location>
        <begin position="20"/>
        <end position="172"/>
    </location>
</feature>
<feature type="signal peptide" evidence="3">
    <location>
        <begin position="1"/>
        <end position="19"/>
    </location>
</feature>
<feature type="compositionally biased region" description="Basic and acidic residues" evidence="1">
    <location>
        <begin position="110"/>
        <end position="149"/>
    </location>
</feature>
<feature type="compositionally biased region" description="Basic and acidic residues" evidence="1">
    <location>
        <begin position="24"/>
        <end position="56"/>
    </location>
</feature>
<evidence type="ECO:0000313" key="6">
    <source>
        <dbReference type="Proteomes" id="UP000659654"/>
    </source>
</evidence>
<gene>
    <name evidence="4" type="ORF">BXYJ_LOCUS10183</name>
</gene>
<evidence type="ECO:0000256" key="2">
    <source>
        <dbReference type="SAM" id="Phobius"/>
    </source>
</evidence>
<dbReference type="PANTHER" id="PTHR16502:SF0">
    <property type="entry name" value="KERATINOCYTE-ASSOCIATED TRANSMEMBRANE PROTEIN 2"/>
    <property type="match status" value="1"/>
</dbReference>
<keyword evidence="3" id="KW-0732">Signal</keyword>
<dbReference type="PANTHER" id="PTHR16502">
    <property type="entry name" value="KERATINOCYTE-ASSOCIATED TRANSMEMBRANE PROTEIN 2"/>
    <property type="match status" value="1"/>
</dbReference>
<sequence length="260" mass="28430">MRVLCIVGIALCFLLLVQSAPPVERPKEEETDVKDKSAAPANDKDKAKVTTKKEEEPPNLVAPEKSGEKKATTKGVKGQTAADPALTSQGMSRGSTLSRALQSVATSGKENTEGDGQDKVAKIEDKKEVEEHKSKKTEEDANEDFRDRDEDIEGAGKGPSDKKKVEKLDVPKQIEADANKVIESPPNDEIVHGRHPQPPAYVSDEHGSSIFNYLIIFIVIGLIGYTYRKKIFTMVASSRRGGARRNVRYRKLSTGEGADD</sequence>
<name>A0A1I7RM98_BURXY</name>
<reference evidence="4" key="2">
    <citation type="submission" date="2020-09" db="EMBL/GenBank/DDBJ databases">
        <authorList>
            <person name="Kikuchi T."/>
        </authorList>
    </citation>
    <scope>NUCLEOTIDE SEQUENCE</scope>
    <source>
        <strain evidence="4">Ka4C1</strain>
    </source>
</reference>
<protein>
    <submittedName>
        <fullName evidence="4">(pine wood nematode) hypothetical protein</fullName>
    </submittedName>
</protein>
<dbReference type="OrthoDB" id="10662834at2759"/>
<evidence type="ECO:0000313" key="7">
    <source>
        <dbReference type="WBParaSite" id="BXY_0183300.1"/>
    </source>
</evidence>
<dbReference type="Proteomes" id="UP000095284">
    <property type="component" value="Unplaced"/>
</dbReference>
<dbReference type="Proteomes" id="UP000582659">
    <property type="component" value="Unassembled WGS sequence"/>
</dbReference>
<dbReference type="AlphaFoldDB" id="A0A1I7RM98"/>
<dbReference type="WBParaSite" id="BXY_0183300.1">
    <property type="protein sequence ID" value="BXY_0183300.1"/>
    <property type="gene ID" value="BXY_0183300"/>
</dbReference>
<keyword evidence="2" id="KW-0472">Membrane</keyword>
<evidence type="ECO:0000256" key="1">
    <source>
        <dbReference type="SAM" id="MobiDB-lite"/>
    </source>
</evidence>
<organism evidence="5 7">
    <name type="scientific">Bursaphelenchus xylophilus</name>
    <name type="common">Pinewood nematode worm</name>
    <name type="synonym">Aphelenchoides xylophilus</name>
    <dbReference type="NCBI Taxonomy" id="6326"/>
    <lineage>
        <taxon>Eukaryota</taxon>
        <taxon>Metazoa</taxon>
        <taxon>Ecdysozoa</taxon>
        <taxon>Nematoda</taxon>
        <taxon>Chromadorea</taxon>
        <taxon>Rhabditida</taxon>
        <taxon>Tylenchina</taxon>
        <taxon>Tylenchomorpha</taxon>
        <taxon>Aphelenchoidea</taxon>
        <taxon>Aphelenchoididae</taxon>
        <taxon>Bursaphelenchus</taxon>
    </lineage>
</organism>
<evidence type="ECO:0000313" key="4">
    <source>
        <dbReference type="EMBL" id="CAD5227905.1"/>
    </source>
</evidence>
<dbReference type="EMBL" id="CAJFCV020000004">
    <property type="protein sequence ID" value="CAG9118324.1"/>
    <property type="molecule type" value="Genomic_DNA"/>
</dbReference>
<proteinExistence type="predicted"/>